<gene>
    <name evidence="3" type="ORF">E2C01_052086</name>
</gene>
<keyword evidence="2" id="KW-0472">Membrane</keyword>
<evidence type="ECO:0000313" key="3">
    <source>
        <dbReference type="EMBL" id="MPC58091.1"/>
    </source>
</evidence>
<feature type="region of interest" description="Disordered" evidence="1">
    <location>
        <begin position="76"/>
        <end position="127"/>
    </location>
</feature>
<proteinExistence type="predicted"/>
<dbReference type="Proteomes" id="UP000324222">
    <property type="component" value="Unassembled WGS sequence"/>
</dbReference>
<evidence type="ECO:0000256" key="2">
    <source>
        <dbReference type="SAM" id="Phobius"/>
    </source>
</evidence>
<dbReference type="AlphaFoldDB" id="A0A5B7GDH5"/>
<feature type="transmembrane region" description="Helical" evidence="2">
    <location>
        <begin position="52"/>
        <end position="70"/>
    </location>
</feature>
<dbReference type="EMBL" id="VSRR010015363">
    <property type="protein sequence ID" value="MPC58091.1"/>
    <property type="molecule type" value="Genomic_DNA"/>
</dbReference>
<evidence type="ECO:0000256" key="1">
    <source>
        <dbReference type="SAM" id="MobiDB-lite"/>
    </source>
</evidence>
<feature type="compositionally biased region" description="Polar residues" evidence="1">
    <location>
        <begin position="87"/>
        <end position="111"/>
    </location>
</feature>
<comment type="caution">
    <text evidence="3">The sequence shown here is derived from an EMBL/GenBank/DDBJ whole genome shotgun (WGS) entry which is preliminary data.</text>
</comment>
<reference evidence="3 4" key="1">
    <citation type="submission" date="2019-05" db="EMBL/GenBank/DDBJ databases">
        <title>Another draft genome of Portunus trituberculatus and its Hox gene families provides insights of decapod evolution.</title>
        <authorList>
            <person name="Jeong J.-H."/>
            <person name="Song I."/>
            <person name="Kim S."/>
            <person name="Choi T."/>
            <person name="Kim D."/>
            <person name="Ryu S."/>
            <person name="Kim W."/>
        </authorList>
    </citation>
    <scope>NUCLEOTIDE SEQUENCE [LARGE SCALE GENOMIC DNA]</scope>
    <source>
        <tissue evidence="3">Muscle</tissue>
    </source>
</reference>
<protein>
    <submittedName>
        <fullName evidence="3">Uncharacterized protein</fullName>
    </submittedName>
</protein>
<name>A0A5B7GDH5_PORTR</name>
<accession>A0A5B7GDH5</accession>
<keyword evidence="2" id="KW-1133">Transmembrane helix</keyword>
<evidence type="ECO:0000313" key="4">
    <source>
        <dbReference type="Proteomes" id="UP000324222"/>
    </source>
</evidence>
<feature type="region of interest" description="Disordered" evidence="1">
    <location>
        <begin position="1"/>
        <end position="21"/>
    </location>
</feature>
<keyword evidence="2" id="KW-0812">Transmembrane</keyword>
<feature type="compositionally biased region" description="Pro residues" evidence="1">
    <location>
        <begin position="9"/>
        <end position="20"/>
    </location>
</feature>
<organism evidence="3 4">
    <name type="scientific">Portunus trituberculatus</name>
    <name type="common">Swimming crab</name>
    <name type="synonym">Neptunus trituberculatus</name>
    <dbReference type="NCBI Taxonomy" id="210409"/>
    <lineage>
        <taxon>Eukaryota</taxon>
        <taxon>Metazoa</taxon>
        <taxon>Ecdysozoa</taxon>
        <taxon>Arthropoda</taxon>
        <taxon>Crustacea</taxon>
        <taxon>Multicrustacea</taxon>
        <taxon>Malacostraca</taxon>
        <taxon>Eumalacostraca</taxon>
        <taxon>Eucarida</taxon>
        <taxon>Decapoda</taxon>
        <taxon>Pleocyemata</taxon>
        <taxon>Brachyura</taxon>
        <taxon>Eubrachyura</taxon>
        <taxon>Portunoidea</taxon>
        <taxon>Portunidae</taxon>
        <taxon>Portuninae</taxon>
        <taxon>Portunus</taxon>
    </lineage>
</organism>
<sequence>MRGRCPEATPAPPPPPPPPLCLLLLAHSSSSSDSFFHPHTSSVPFPPPAPHLFFLVPLHIILLLLLLLLLPSGPQLNQPRMDDLSRQNHGNTHSPGNHGSIKAVSQSSSESGGAVETRPSCVSVGRC</sequence>
<keyword evidence="4" id="KW-1185">Reference proteome</keyword>